<evidence type="ECO:0000256" key="4">
    <source>
        <dbReference type="ARBA" id="ARBA00022989"/>
    </source>
</evidence>
<evidence type="ECO:0000256" key="3">
    <source>
        <dbReference type="ARBA" id="ARBA00022692"/>
    </source>
</evidence>
<feature type="transmembrane region" description="Helical" evidence="6">
    <location>
        <begin position="118"/>
        <end position="136"/>
    </location>
</feature>
<dbReference type="RefSeq" id="WP_284055136.1">
    <property type="nucleotide sequence ID" value="NZ_JAGRQC010000005.1"/>
</dbReference>
<dbReference type="PANTHER" id="PTHR32322">
    <property type="entry name" value="INNER MEMBRANE TRANSPORTER"/>
    <property type="match status" value="1"/>
</dbReference>
<feature type="transmembrane region" description="Helical" evidence="6">
    <location>
        <begin position="33"/>
        <end position="53"/>
    </location>
</feature>
<comment type="subcellular location">
    <subcellularLocation>
        <location evidence="1">Membrane</location>
        <topology evidence="1">Multi-pass membrane protein</topology>
    </subcellularLocation>
</comment>
<organism evidence="8 9">
    <name type="scientific">Stakelama marina</name>
    <dbReference type="NCBI Taxonomy" id="2826939"/>
    <lineage>
        <taxon>Bacteria</taxon>
        <taxon>Pseudomonadati</taxon>
        <taxon>Pseudomonadota</taxon>
        <taxon>Alphaproteobacteria</taxon>
        <taxon>Sphingomonadales</taxon>
        <taxon>Sphingomonadaceae</taxon>
        <taxon>Stakelama</taxon>
    </lineage>
</organism>
<dbReference type="Proteomes" id="UP000676996">
    <property type="component" value="Unassembled WGS sequence"/>
</dbReference>
<feature type="domain" description="EamA" evidence="7">
    <location>
        <begin position="142"/>
        <end position="278"/>
    </location>
</feature>
<feature type="transmembrane region" description="Helical" evidence="6">
    <location>
        <begin position="202"/>
        <end position="223"/>
    </location>
</feature>
<comment type="caution">
    <text evidence="8">The sequence shown here is derived from an EMBL/GenBank/DDBJ whole genome shotgun (WGS) entry which is preliminary data.</text>
</comment>
<proteinExistence type="inferred from homology"/>
<dbReference type="InterPro" id="IPR037185">
    <property type="entry name" value="EmrE-like"/>
</dbReference>
<protein>
    <submittedName>
        <fullName evidence="8">DMT family transporter</fullName>
    </submittedName>
</protein>
<keyword evidence="5 6" id="KW-0472">Membrane</keyword>
<feature type="transmembrane region" description="Helical" evidence="6">
    <location>
        <begin position="235"/>
        <end position="254"/>
    </location>
</feature>
<feature type="transmembrane region" description="Helical" evidence="6">
    <location>
        <begin position="142"/>
        <end position="161"/>
    </location>
</feature>
<keyword evidence="3 6" id="KW-0812">Transmembrane</keyword>
<sequence length="295" mass="31133">MPARSFILLTIICFVWALNVVVSKVVIDTMGVPPMFYAAARSLVVLAVLFPWLRPIPANLLRIAIVTLSVSGGAFALLFLGLRYSSPASAAVVNLLGAPLTVVFAILILKEVIGWKRGVGIGLTFLGVGVAIASPSGMQGSFGLIFVGLSAALGAWGSVLLKRIDVSPRRLQAWAGLTSTVVLFPLSFATESQQVHASVAAGWPFVAALLFSAVIVSVLAHTAYFKMLKDYDANLIAPLTLMTPMMTIALGAWLTDDPVGPFLVAGAVIAASGVLVIMLRPSRLIPKSRLVRARL</sequence>
<dbReference type="Pfam" id="PF00892">
    <property type="entry name" value="EamA"/>
    <property type="match status" value="2"/>
</dbReference>
<evidence type="ECO:0000313" key="9">
    <source>
        <dbReference type="Proteomes" id="UP000676996"/>
    </source>
</evidence>
<dbReference type="AlphaFoldDB" id="A0A8T4IFU3"/>
<gene>
    <name evidence="8" type="ORF">J7S20_15330</name>
</gene>
<evidence type="ECO:0000256" key="5">
    <source>
        <dbReference type="ARBA" id="ARBA00023136"/>
    </source>
</evidence>
<dbReference type="EMBL" id="JAGRQC010000005">
    <property type="protein sequence ID" value="MBR0553878.1"/>
    <property type="molecule type" value="Genomic_DNA"/>
</dbReference>
<evidence type="ECO:0000313" key="8">
    <source>
        <dbReference type="EMBL" id="MBR0553878.1"/>
    </source>
</evidence>
<evidence type="ECO:0000256" key="1">
    <source>
        <dbReference type="ARBA" id="ARBA00004141"/>
    </source>
</evidence>
<dbReference type="InterPro" id="IPR000620">
    <property type="entry name" value="EamA_dom"/>
</dbReference>
<keyword evidence="9" id="KW-1185">Reference proteome</keyword>
<dbReference type="GO" id="GO:0016020">
    <property type="term" value="C:membrane"/>
    <property type="evidence" value="ECO:0007669"/>
    <property type="project" value="UniProtKB-SubCell"/>
</dbReference>
<evidence type="ECO:0000256" key="2">
    <source>
        <dbReference type="ARBA" id="ARBA00007362"/>
    </source>
</evidence>
<dbReference type="SUPFAM" id="SSF103481">
    <property type="entry name" value="Multidrug resistance efflux transporter EmrE"/>
    <property type="match status" value="2"/>
</dbReference>
<keyword evidence="4 6" id="KW-1133">Transmembrane helix</keyword>
<reference evidence="8" key="1">
    <citation type="submission" date="2021-04" db="EMBL/GenBank/DDBJ databases">
        <title>Ouciella asimina sp. nov., isolated from the surface seawater in the hydrothermal field of Okinawa Trough.</title>
        <authorList>
            <person name="Shuang W."/>
        </authorList>
    </citation>
    <scope>NUCLEOTIDE SEQUENCE</scope>
    <source>
        <strain evidence="8">LXI357</strain>
    </source>
</reference>
<dbReference type="PANTHER" id="PTHR32322:SF2">
    <property type="entry name" value="EAMA DOMAIN-CONTAINING PROTEIN"/>
    <property type="match status" value="1"/>
</dbReference>
<dbReference type="InterPro" id="IPR050638">
    <property type="entry name" value="AA-Vitamin_Transporters"/>
</dbReference>
<feature type="transmembrane region" description="Helical" evidence="6">
    <location>
        <begin position="173"/>
        <end position="190"/>
    </location>
</feature>
<feature type="transmembrane region" description="Helical" evidence="6">
    <location>
        <begin position="60"/>
        <end position="82"/>
    </location>
</feature>
<evidence type="ECO:0000259" key="7">
    <source>
        <dbReference type="Pfam" id="PF00892"/>
    </source>
</evidence>
<feature type="transmembrane region" description="Helical" evidence="6">
    <location>
        <begin position="88"/>
        <end position="109"/>
    </location>
</feature>
<feature type="transmembrane region" description="Helical" evidence="6">
    <location>
        <begin position="260"/>
        <end position="279"/>
    </location>
</feature>
<name>A0A8T4IFU3_9SPHN</name>
<evidence type="ECO:0000256" key="6">
    <source>
        <dbReference type="SAM" id="Phobius"/>
    </source>
</evidence>
<feature type="domain" description="EamA" evidence="7">
    <location>
        <begin position="7"/>
        <end position="130"/>
    </location>
</feature>
<comment type="similarity">
    <text evidence="2">Belongs to the EamA transporter family.</text>
</comment>
<accession>A0A8T4IFU3</accession>